<dbReference type="InterPro" id="IPR014031">
    <property type="entry name" value="Ketoacyl_synth_C"/>
</dbReference>
<dbReference type="SUPFAM" id="SSF55048">
    <property type="entry name" value="Probable ACP-binding domain of malonyl-CoA ACP transacylase"/>
    <property type="match status" value="1"/>
</dbReference>
<evidence type="ECO:0000256" key="3">
    <source>
        <dbReference type="ARBA" id="ARBA00022679"/>
    </source>
</evidence>
<keyword evidence="9" id="KW-1185">Reference proteome</keyword>
<dbReference type="InterPro" id="IPR006162">
    <property type="entry name" value="Ppantetheine_attach_site"/>
</dbReference>
<dbReference type="InterPro" id="IPR014030">
    <property type="entry name" value="Ketoacyl_synth_N"/>
</dbReference>
<dbReference type="InterPro" id="IPR009081">
    <property type="entry name" value="PP-bd_ACP"/>
</dbReference>
<evidence type="ECO:0000313" key="9">
    <source>
        <dbReference type="Proteomes" id="UP001500151"/>
    </source>
</evidence>
<gene>
    <name evidence="8" type="ORF">GCM10010307_45900</name>
</gene>
<dbReference type="InterPro" id="IPR036736">
    <property type="entry name" value="ACP-like_sf"/>
</dbReference>
<name>A0ABP6DK86_9ACTN</name>
<dbReference type="PROSITE" id="PS00012">
    <property type="entry name" value="PHOSPHOPANTETHEINE"/>
    <property type="match status" value="1"/>
</dbReference>
<dbReference type="PROSITE" id="PS50075">
    <property type="entry name" value="CARRIER"/>
    <property type="match status" value="1"/>
</dbReference>
<dbReference type="InterPro" id="IPR014043">
    <property type="entry name" value="Acyl_transferase_dom"/>
</dbReference>
<dbReference type="SUPFAM" id="SSF47336">
    <property type="entry name" value="ACP-like"/>
    <property type="match status" value="1"/>
</dbReference>
<dbReference type="Pfam" id="PF00109">
    <property type="entry name" value="ketoacyl-synt"/>
    <property type="match status" value="1"/>
</dbReference>
<dbReference type="SMART" id="SM00823">
    <property type="entry name" value="PKS_PP"/>
    <property type="match status" value="1"/>
</dbReference>
<comment type="caution">
    <text evidence="8">The sequence shown here is derived from an EMBL/GenBank/DDBJ whole genome shotgun (WGS) entry which is preliminary data.</text>
</comment>
<evidence type="ECO:0000259" key="6">
    <source>
        <dbReference type="PROSITE" id="PS50075"/>
    </source>
</evidence>
<evidence type="ECO:0000256" key="4">
    <source>
        <dbReference type="ARBA" id="ARBA00023194"/>
    </source>
</evidence>
<dbReference type="Pfam" id="PF16197">
    <property type="entry name" value="KAsynt_C_assoc"/>
    <property type="match status" value="1"/>
</dbReference>
<dbReference type="InterPro" id="IPR016039">
    <property type="entry name" value="Thiolase-like"/>
</dbReference>
<dbReference type="PANTHER" id="PTHR43775">
    <property type="entry name" value="FATTY ACID SYNTHASE"/>
    <property type="match status" value="1"/>
</dbReference>
<dbReference type="EMBL" id="BAAASJ010000044">
    <property type="protein sequence ID" value="GAA2642751.1"/>
    <property type="molecule type" value="Genomic_DNA"/>
</dbReference>
<dbReference type="InterPro" id="IPR016035">
    <property type="entry name" value="Acyl_Trfase/lysoPLipase"/>
</dbReference>
<evidence type="ECO:0000256" key="2">
    <source>
        <dbReference type="ARBA" id="ARBA00022553"/>
    </source>
</evidence>
<dbReference type="Gene3D" id="1.10.1200.10">
    <property type="entry name" value="ACP-like"/>
    <property type="match status" value="1"/>
</dbReference>
<keyword evidence="2" id="KW-0597">Phosphoprotein</keyword>
<protein>
    <recommendedName>
        <fullName evidence="10">Acyl transferase domain-containing protein</fullName>
    </recommendedName>
</protein>
<evidence type="ECO:0000256" key="1">
    <source>
        <dbReference type="ARBA" id="ARBA00022450"/>
    </source>
</evidence>
<dbReference type="Gene3D" id="3.40.47.10">
    <property type="match status" value="1"/>
</dbReference>
<feature type="domain" description="Ketosynthase family 3 (KS3)" evidence="7">
    <location>
        <begin position="10"/>
        <end position="435"/>
    </location>
</feature>
<dbReference type="Pfam" id="PF00550">
    <property type="entry name" value="PP-binding"/>
    <property type="match status" value="1"/>
</dbReference>
<dbReference type="Gene3D" id="3.30.70.250">
    <property type="entry name" value="Malonyl-CoA ACP transacylase, ACP-binding"/>
    <property type="match status" value="1"/>
</dbReference>
<dbReference type="InterPro" id="IPR032821">
    <property type="entry name" value="PKS_assoc"/>
</dbReference>
<sequence>MTQQQAEPTGLEIAVVGMAGRFPGADSVGRFWDSVLDGGDRITSFTAEDSIAAGVAPDEARHSDYRHVHGVLDGVEYFDNVLFGYTPRDAALLDPQQRVFLECAWAAMEDAGYAPRTEAGAPVGVYAGVSQNAYLLSNLLGAPGALANTSPQELLLATEKDLLAARVSYHLDLRGPSVSVQSSCSSSMVAVHMACQALLAGECEMALAGGVTIHVPQHEGYLHTVGSVFSQSGRCLPFDAGADGTVFGNGVGVVVLKPLADALTDRDTIHAVILGSAVNNDGARRLSFTAPGVDGQVAVVRAAHRVAGVDPRTITYVETHGTGTPLGDPIEFEALTEALGRDGAPCTLGTLKAQIGHLSSAAGVAGLIKTALALKHRVLPPSRHFTRPNPEIELGSGRFRLLTEAMPWPEYDGPRRAAVSSFGIGGTNAHMVLQEPPPPPPRSPAGRKHEVLLLSARADEPLLELAVRLREHLATHPEAELSDVAGTLQSGRTPQRRRAAVTCTDLDSATAALAAVRPPAADARDRGVVFMFPGQGSQRVGMGRELYETEETFRSWIDAADERLDFDLRGLLYAGDPAENARTLALTGYTQPALFAVEHALARLWMGLGLVPRAMIGHSLGEYVAATVAGCFDFDVALDLVAVRARLMQDQPPGAMLTVNLPVAEVQPALDAETAVAAVNGPALCVVSGPEPSVEMLEKRLREAGATCRRLRTSHAFHSPMMEAVAAPFASRLREAVLRPPEIPFVSNLTGDWIRAEAAVDPEYWIRHLLAPVRFHEGVGRLLSGPASVLLEVGPGATLRTLVGRVGDDHVLLGGLPDPEREADGGAYLARTVGRLWEAGVPVDWSRWRPGEWSRIPLPTYPFRRLRHWVDPMPGSGPAFAVVGEETPDTSGVRPLTDAGPAGATRPGESLSETVLGIWRELLGTEDVGLDDDFFELGGHSLLATRIIAKVADATGIGLPGDALYSAPTPRELVALAEERQVPPVEAVQRDSELMAQLIADIAEMSPEEVEQQLREGS</sequence>
<dbReference type="SUPFAM" id="SSF53901">
    <property type="entry name" value="Thiolase-like"/>
    <property type="match status" value="1"/>
</dbReference>
<dbReference type="SMART" id="SM00825">
    <property type="entry name" value="PKS_KS"/>
    <property type="match status" value="1"/>
</dbReference>
<evidence type="ECO:0008006" key="10">
    <source>
        <dbReference type="Google" id="ProtNLM"/>
    </source>
</evidence>
<dbReference type="SUPFAM" id="SSF52151">
    <property type="entry name" value="FabD/lysophospholipase-like"/>
    <property type="match status" value="1"/>
</dbReference>
<dbReference type="InterPro" id="IPR001227">
    <property type="entry name" value="Ac_transferase_dom_sf"/>
</dbReference>
<dbReference type="Proteomes" id="UP001500151">
    <property type="component" value="Unassembled WGS sequence"/>
</dbReference>
<dbReference type="SMART" id="SM00827">
    <property type="entry name" value="PKS_AT"/>
    <property type="match status" value="1"/>
</dbReference>
<accession>A0ABP6DK86</accession>
<evidence type="ECO:0000313" key="8">
    <source>
        <dbReference type="EMBL" id="GAA2642751.1"/>
    </source>
</evidence>
<reference evidence="9" key="1">
    <citation type="journal article" date="2019" name="Int. J. Syst. Evol. Microbiol.">
        <title>The Global Catalogue of Microorganisms (GCM) 10K type strain sequencing project: providing services to taxonomists for standard genome sequencing and annotation.</title>
        <authorList>
            <consortium name="The Broad Institute Genomics Platform"/>
            <consortium name="The Broad Institute Genome Sequencing Center for Infectious Disease"/>
            <person name="Wu L."/>
            <person name="Ma J."/>
        </authorList>
    </citation>
    <scope>NUCLEOTIDE SEQUENCE [LARGE SCALE GENOMIC DNA]</scope>
    <source>
        <strain evidence="9">JCM 4524</strain>
    </source>
</reference>
<keyword evidence="1" id="KW-0596">Phosphopantetheine</keyword>
<proteinExistence type="predicted"/>
<dbReference type="InterPro" id="IPR020806">
    <property type="entry name" value="PKS_PP-bd"/>
</dbReference>
<evidence type="ECO:0000256" key="5">
    <source>
        <dbReference type="SAM" id="MobiDB-lite"/>
    </source>
</evidence>
<feature type="region of interest" description="Disordered" evidence="5">
    <location>
        <begin position="887"/>
        <end position="909"/>
    </location>
</feature>
<feature type="domain" description="Carrier" evidence="6">
    <location>
        <begin position="906"/>
        <end position="981"/>
    </location>
</feature>
<organism evidence="8 9">
    <name type="scientific">Streptomyces vastus</name>
    <dbReference type="NCBI Taxonomy" id="285451"/>
    <lineage>
        <taxon>Bacteria</taxon>
        <taxon>Bacillati</taxon>
        <taxon>Actinomycetota</taxon>
        <taxon>Actinomycetes</taxon>
        <taxon>Kitasatosporales</taxon>
        <taxon>Streptomycetaceae</taxon>
        <taxon>Streptomyces</taxon>
    </lineage>
</organism>
<dbReference type="Gene3D" id="3.40.366.10">
    <property type="entry name" value="Malonyl-Coenzyme A Acyl Carrier Protein, domain 2"/>
    <property type="match status" value="1"/>
</dbReference>
<dbReference type="InterPro" id="IPR016036">
    <property type="entry name" value="Malonyl_transacylase_ACP-bd"/>
</dbReference>
<dbReference type="CDD" id="cd00833">
    <property type="entry name" value="PKS"/>
    <property type="match status" value="1"/>
</dbReference>
<dbReference type="Pfam" id="PF00698">
    <property type="entry name" value="Acyl_transf_1"/>
    <property type="match status" value="1"/>
</dbReference>
<dbReference type="RefSeq" id="WP_344392465.1">
    <property type="nucleotide sequence ID" value="NZ_BAAASJ010000044.1"/>
</dbReference>
<dbReference type="InterPro" id="IPR020841">
    <property type="entry name" value="PKS_Beta-ketoAc_synthase_dom"/>
</dbReference>
<keyword evidence="4" id="KW-0045">Antibiotic biosynthesis</keyword>
<dbReference type="InterPro" id="IPR050091">
    <property type="entry name" value="PKS_NRPS_Biosynth_Enz"/>
</dbReference>
<keyword evidence="3" id="KW-0808">Transferase</keyword>
<dbReference type="Gene3D" id="3.30.70.3290">
    <property type="match status" value="1"/>
</dbReference>
<dbReference type="Pfam" id="PF02801">
    <property type="entry name" value="Ketoacyl-synt_C"/>
    <property type="match status" value="1"/>
</dbReference>
<evidence type="ECO:0000259" key="7">
    <source>
        <dbReference type="PROSITE" id="PS52004"/>
    </source>
</evidence>
<dbReference type="PANTHER" id="PTHR43775:SF37">
    <property type="entry name" value="SI:DKEY-61P9.11"/>
    <property type="match status" value="1"/>
</dbReference>
<dbReference type="PROSITE" id="PS52004">
    <property type="entry name" value="KS3_2"/>
    <property type="match status" value="1"/>
</dbReference>